<evidence type="ECO:0000313" key="3">
    <source>
        <dbReference type="EMBL" id="PWY83347.1"/>
    </source>
</evidence>
<evidence type="ECO:0000313" key="4">
    <source>
        <dbReference type="Proteomes" id="UP000247233"/>
    </source>
</evidence>
<name>A0A317WDB5_9EURO</name>
<accession>A0A317WDB5</accession>
<feature type="chain" id="PRO_5016233957" evidence="2">
    <location>
        <begin position="19"/>
        <end position="394"/>
    </location>
</feature>
<gene>
    <name evidence="3" type="ORF">BO70DRAFT_379192</name>
</gene>
<comment type="caution">
    <text evidence="3">The sequence shown here is derived from an EMBL/GenBank/DDBJ whole genome shotgun (WGS) entry which is preliminary data.</text>
</comment>
<dbReference type="VEuPathDB" id="FungiDB:BO70DRAFT_379192"/>
<reference evidence="3 4" key="1">
    <citation type="submission" date="2016-12" db="EMBL/GenBank/DDBJ databases">
        <title>The genomes of Aspergillus section Nigri reveals drivers in fungal speciation.</title>
        <authorList>
            <consortium name="DOE Joint Genome Institute"/>
            <person name="Vesth T.C."/>
            <person name="Nybo J."/>
            <person name="Theobald S."/>
            <person name="Brandl J."/>
            <person name="Frisvad J.C."/>
            <person name="Nielsen K.F."/>
            <person name="Lyhne E.K."/>
            <person name="Kogle M.E."/>
            <person name="Kuo A."/>
            <person name="Riley R."/>
            <person name="Clum A."/>
            <person name="Nolan M."/>
            <person name="Lipzen A."/>
            <person name="Salamov A."/>
            <person name="Henrissat B."/>
            <person name="Wiebenga A."/>
            <person name="De Vries R.P."/>
            <person name="Grigoriev I.V."/>
            <person name="Mortensen U.H."/>
            <person name="Andersen M.R."/>
            <person name="Baker S.E."/>
        </authorList>
    </citation>
    <scope>NUCLEOTIDE SEQUENCE [LARGE SCALE GENOMIC DNA]</scope>
    <source>
        <strain evidence="3 4">CBS 117.55</strain>
    </source>
</reference>
<dbReference type="Proteomes" id="UP000247233">
    <property type="component" value="Unassembled WGS sequence"/>
</dbReference>
<protein>
    <submittedName>
        <fullName evidence="3">Uncharacterized protein</fullName>
    </submittedName>
</protein>
<feature type="transmembrane region" description="Helical" evidence="1">
    <location>
        <begin position="309"/>
        <end position="335"/>
    </location>
</feature>
<keyword evidence="2" id="KW-0732">Signal</keyword>
<dbReference type="PANTHER" id="PTHR40622:SF1">
    <property type="match status" value="1"/>
</dbReference>
<dbReference type="EMBL" id="MSFL01000010">
    <property type="protein sequence ID" value="PWY83347.1"/>
    <property type="molecule type" value="Genomic_DNA"/>
</dbReference>
<proteinExistence type="predicted"/>
<dbReference type="PANTHER" id="PTHR40622">
    <property type="match status" value="1"/>
</dbReference>
<keyword evidence="1" id="KW-0812">Transmembrane</keyword>
<evidence type="ECO:0000256" key="2">
    <source>
        <dbReference type="SAM" id="SignalP"/>
    </source>
</evidence>
<dbReference type="GeneID" id="37067553"/>
<feature type="signal peptide" evidence="2">
    <location>
        <begin position="1"/>
        <end position="18"/>
    </location>
</feature>
<dbReference type="OrthoDB" id="4367799at2759"/>
<keyword evidence="4" id="KW-1185">Reference proteome</keyword>
<sequence>MFLRSLGVAGVWIASGAALPVHDLGDAARALATTRLTTADSVPGVTGHEVHLPVPGLTYPHDKDPSKAYLAMNVRTEDNALLVNNVSIFPATFPMNLPATRYRDWRGLESETVTLQYAVGIKYLPPHLDGMAAAEEEEEEEEEVYQVELKLFDLSGHPATTDLVVVRLGRADEGMLVLSQILVEPLPRYRDPHGDGNCRWHVKYWRMIGNKYRAWRLRKGHGQARGAALHQNSILLPGGCAKAAASIPIPIPIPAPAGSSRPVRPSEADEQLSRAPVSPFQVFGTEKSSSWSRPALFRAQYHRPDVWRLVVPAIVPALLGATAGLVVCTMGVLVWQMMSCVCGRMVGTGTQSRQGRCGRNPAWSRRGEECVAVVVESEEEEEEEDREKDRLSLV</sequence>
<evidence type="ECO:0000256" key="1">
    <source>
        <dbReference type="SAM" id="Phobius"/>
    </source>
</evidence>
<dbReference type="AlphaFoldDB" id="A0A317WDB5"/>
<dbReference type="RefSeq" id="XP_025399790.1">
    <property type="nucleotide sequence ID" value="XM_025545316.1"/>
</dbReference>
<organism evidence="3 4">
    <name type="scientific">Aspergillus heteromorphus CBS 117.55</name>
    <dbReference type="NCBI Taxonomy" id="1448321"/>
    <lineage>
        <taxon>Eukaryota</taxon>
        <taxon>Fungi</taxon>
        <taxon>Dikarya</taxon>
        <taxon>Ascomycota</taxon>
        <taxon>Pezizomycotina</taxon>
        <taxon>Eurotiomycetes</taxon>
        <taxon>Eurotiomycetidae</taxon>
        <taxon>Eurotiales</taxon>
        <taxon>Aspergillaceae</taxon>
        <taxon>Aspergillus</taxon>
        <taxon>Aspergillus subgen. Circumdati</taxon>
    </lineage>
</organism>
<keyword evidence="1" id="KW-0472">Membrane</keyword>
<keyword evidence="1" id="KW-1133">Transmembrane helix</keyword>